<feature type="transmembrane region" description="Helical" evidence="1">
    <location>
        <begin position="67"/>
        <end position="88"/>
    </location>
</feature>
<name>A0A1W7A9B8_9STAP</name>
<keyword evidence="1" id="KW-0812">Transmembrane</keyword>
<dbReference type="InterPro" id="IPR038770">
    <property type="entry name" value="Na+/solute_symporter_sf"/>
</dbReference>
<dbReference type="KEGG" id="mcak:MCCS_05920"/>
<dbReference type="InterPro" id="IPR016833">
    <property type="entry name" value="Put_Na-Bile_cotransptr"/>
</dbReference>
<feature type="transmembrane region" description="Helical" evidence="1">
    <location>
        <begin position="94"/>
        <end position="116"/>
    </location>
</feature>
<feature type="transmembrane region" description="Helical" evidence="1">
    <location>
        <begin position="157"/>
        <end position="179"/>
    </location>
</feature>
<feature type="transmembrane region" description="Helical" evidence="1">
    <location>
        <begin position="123"/>
        <end position="145"/>
    </location>
</feature>
<sequence length="313" mass="34616">MLDRINIVLQKYIAVLTLLSLLGGVIFDGYLKQLIFIVPYIFAFMTFSGSIRMKFRDLHIFLEAKGTILYCMFILHVVMPAISYMIASTLFNDHLLVIGFVMLMTVPTGVTSLIWISIGRGDVALGIAVILLDTLLAPIIIPFVLHLVSGTTVEIDTISLVIGLILMIVVPTIIAILLNELTHGKFPDWVGNRLSPFSKIALFLIVLINGSAIGPYVKDMDIELLKIIAVVFIIVVIGYIVAVGSSHFMQHSYARHVSMTFLGGMRNISTGVIVATTYFPPKVAMPVAFGMLFQQLFASIVSTQLEKRRPREN</sequence>
<keyword evidence="1" id="KW-0472">Membrane</keyword>
<proteinExistence type="predicted"/>
<keyword evidence="3" id="KW-1185">Reference proteome</keyword>
<evidence type="ECO:0000313" key="3">
    <source>
        <dbReference type="Proteomes" id="UP000194154"/>
    </source>
</evidence>
<dbReference type="EMBL" id="CP021059">
    <property type="protein sequence ID" value="ARQ06243.1"/>
    <property type="molecule type" value="Genomic_DNA"/>
</dbReference>
<keyword evidence="1" id="KW-1133">Transmembrane helix</keyword>
<reference evidence="2 3" key="1">
    <citation type="journal article" date="2017" name="Int. J. Syst. Evol. Microbiol.">
        <title>Macrococcus canis sp. nov., a skin bacterium associated with infections in dogs.</title>
        <authorList>
            <person name="Gobeli Brawand S."/>
            <person name="Cotting K."/>
            <person name="Gomez-Sanz E."/>
            <person name="Collaud A."/>
            <person name="Thomann A."/>
            <person name="Brodard I."/>
            <person name="Rodriguez-Campos S."/>
            <person name="Strauss C."/>
            <person name="Perreten V."/>
        </authorList>
    </citation>
    <scope>NUCLEOTIDE SEQUENCE [LARGE SCALE GENOMIC DNA]</scope>
    <source>
        <strain evidence="2 3">KM45013</strain>
    </source>
</reference>
<organism evidence="2 3">
    <name type="scientific">Macrococcoides canis</name>
    <dbReference type="NCBI Taxonomy" id="1855823"/>
    <lineage>
        <taxon>Bacteria</taxon>
        <taxon>Bacillati</taxon>
        <taxon>Bacillota</taxon>
        <taxon>Bacilli</taxon>
        <taxon>Bacillales</taxon>
        <taxon>Staphylococcaceae</taxon>
        <taxon>Macrococcoides</taxon>
    </lineage>
</organism>
<accession>A0A1W7A9B8</accession>
<dbReference type="STRING" id="1855823.MCCS_05920"/>
<evidence type="ECO:0000256" key="1">
    <source>
        <dbReference type="SAM" id="Phobius"/>
    </source>
</evidence>
<dbReference type="RefSeq" id="WP_086041922.1">
    <property type="nucleotide sequence ID" value="NZ_CBCRZA010000001.1"/>
</dbReference>
<dbReference type="AlphaFoldDB" id="A0A1W7A9B8"/>
<gene>
    <name evidence="2" type="ORF">MCCS_05920</name>
</gene>
<feature type="transmembrane region" description="Helical" evidence="1">
    <location>
        <begin position="37"/>
        <end position="55"/>
    </location>
</feature>
<feature type="transmembrane region" description="Helical" evidence="1">
    <location>
        <begin position="224"/>
        <end position="245"/>
    </location>
</feature>
<dbReference type="InterPro" id="IPR004710">
    <property type="entry name" value="Bilac:Na_transpt"/>
</dbReference>
<evidence type="ECO:0000313" key="2">
    <source>
        <dbReference type="EMBL" id="ARQ06243.1"/>
    </source>
</evidence>
<feature type="transmembrane region" description="Helical" evidence="1">
    <location>
        <begin position="12"/>
        <end position="31"/>
    </location>
</feature>
<protein>
    <submittedName>
        <fullName evidence="2">Sodium Bile acid symporter family protein</fullName>
    </submittedName>
</protein>
<dbReference type="GeneID" id="35294731"/>
<dbReference type="Proteomes" id="UP000194154">
    <property type="component" value="Chromosome"/>
</dbReference>
<dbReference type="PANTHER" id="PTHR10361">
    <property type="entry name" value="SODIUM-BILE ACID COTRANSPORTER"/>
    <property type="match status" value="1"/>
</dbReference>
<dbReference type="Gene3D" id="1.20.1530.20">
    <property type="match status" value="1"/>
</dbReference>
<dbReference type="Pfam" id="PF13593">
    <property type="entry name" value="SBF_like"/>
    <property type="match status" value="1"/>
</dbReference>
<feature type="transmembrane region" description="Helical" evidence="1">
    <location>
        <begin position="200"/>
        <end position="218"/>
    </location>
</feature>
<dbReference type="PANTHER" id="PTHR10361:SF28">
    <property type="entry name" value="P3 PROTEIN-RELATED"/>
    <property type="match status" value="1"/>
</dbReference>
<dbReference type="OrthoDB" id="1551454at2"/>